<protein>
    <submittedName>
        <fullName evidence="2">PA2169 family four-helix-bundle protein</fullName>
    </submittedName>
</protein>
<feature type="domain" description="DUF2383" evidence="1">
    <location>
        <begin position="7"/>
        <end position="114"/>
    </location>
</feature>
<dbReference type="InterPro" id="IPR012347">
    <property type="entry name" value="Ferritin-like"/>
</dbReference>
<dbReference type="Gene3D" id="1.20.1260.10">
    <property type="match status" value="1"/>
</dbReference>
<proteinExistence type="predicted"/>
<reference evidence="3" key="1">
    <citation type="submission" date="2019-05" db="EMBL/GenBank/DDBJ databases">
        <title>Flavobacterium profundi sp. nov., isolated from a deep-sea seamount.</title>
        <authorList>
            <person name="Zhang D.-C."/>
        </authorList>
    </citation>
    <scope>NUCLEOTIDE SEQUENCE [LARGE SCALE GENOMIC DNA]</scope>
    <source>
        <strain evidence="3">EC11</strain>
    </source>
</reference>
<evidence type="ECO:0000313" key="2">
    <source>
        <dbReference type="EMBL" id="NHN24308.1"/>
    </source>
</evidence>
<dbReference type="SUPFAM" id="SSF47240">
    <property type="entry name" value="Ferritin-like"/>
    <property type="match status" value="1"/>
</dbReference>
<accession>A0ABX0IKR2</accession>
<evidence type="ECO:0000313" key="3">
    <source>
        <dbReference type="Proteomes" id="UP000817854"/>
    </source>
</evidence>
<dbReference type="InterPro" id="IPR009078">
    <property type="entry name" value="Ferritin-like_SF"/>
</dbReference>
<dbReference type="RefSeq" id="WP_140959241.1">
    <property type="nucleotide sequence ID" value="NZ_VEVQ02000001.1"/>
</dbReference>
<gene>
    <name evidence="2" type="ORF">FIA58_001360</name>
</gene>
<name>A0ABX0IKR2_9FLAO</name>
<dbReference type="InterPro" id="IPR011971">
    <property type="entry name" value="CHP02284"/>
</dbReference>
<sequence length="148" mass="16201">METKKNIEILNGLISILEDGRVGYTNAAENCEDANLKTEFFGIARERALMVIQLQDEINNLGKSTSATDGPLGAIHRAWIDFKSIVTGHKSDAIIEACLTGEEAALSTFKEAIKNESLTPHLFSVISSQLMMIEKSIGKVKAYKDITV</sequence>
<evidence type="ECO:0000259" key="1">
    <source>
        <dbReference type="Pfam" id="PF09537"/>
    </source>
</evidence>
<dbReference type="Pfam" id="PF09537">
    <property type="entry name" value="DUF2383"/>
    <property type="match status" value="1"/>
</dbReference>
<reference evidence="2 3" key="2">
    <citation type="submission" date="2019-05" db="EMBL/GenBank/DDBJ databases">
        <authorList>
            <person name="Lianzixin W."/>
        </authorList>
    </citation>
    <scope>NUCLEOTIDE SEQUENCE [LARGE SCALE GENOMIC DNA]</scope>
    <source>
        <strain evidence="2 3">EC11</strain>
    </source>
</reference>
<dbReference type="InterPro" id="IPR019052">
    <property type="entry name" value="DUF2383"/>
</dbReference>
<dbReference type="EMBL" id="VEVQ02000001">
    <property type="protein sequence ID" value="NHN24308.1"/>
    <property type="molecule type" value="Genomic_DNA"/>
</dbReference>
<dbReference type="NCBIfam" id="TIGR02284">
    <property type="entry name" value="PA2169 family four-helix-bundle protein"/>
    <property type="match status" value="1"/>
</dbReference>
<organism evidence="2 3">
    <name type="scientific">Flavobacterium jejuense</name>
    <dbReference type="NCBI Taxonomy" id="1544455"/>
    <lineage>
        <taxon>Bacteria</taxon>
        <taxon>Pseudomonadati</taxon>
        <taxon>Bacteroidota</taxon>
        <taxon>Flavobacteriia</taxon>
        <taxon>Flavobacteriales</taxon>
        <taxon>Flavobacteriaceae</taxon>
        <taxon>Flavobacterium</taxon>
    </lineage>
</organism>
<dbReference type="Proteomes" id="UP000817854">
    <property type="component" value="Unassembled WGS sequence"/>
</dbReference>
<reference evidence="2 3" key="3">
    <citation type="submission" date="2020-02" db="EMBL/GenBank/DDBJ databases">
        <title>Flavobacterium profundi sp. nov., isolated from a deep-sea seamount.</title>
        <authorList>
            <person name="Zhang D.-C."/>
        </authorList>
    </citation>
    <scope>NUCLEOTIDE SEQUENCE [LARGE SCALE GENOMIC DNA]</scope>
    <source>
        <strain evidence="2 3">EC11</strain>
    </source>
</reference>
<comment type="caution">
    <text evidence="2">The sequence shown here is derived from an EMBL/GenBank/DDBJ whole genome shotgun (WGS) entry which is preliminary data.</text>
</comment>
<keyword evidence="3" id="KW-1185">Reference proteome</keyword>